<dbReference type="Proteomes" id="UP000600247">
    <property type="component" value="Unassembled WGS sequence"/>
</dbReference>
<evidence type="ECO:0000313" key="2">
    <source>
        <dbReference type="EMBL" id="GGG54418.1"/>
    </source>
</evidence>
<proteinExistence type="predicted"/>
<protein>
    <recommendedName>
        <fullName evidence="1">DinB-like domain-containing protein</fullName>
    </recommendedName>
</protein>
<comment type="caution">
    <text evidence="2">The sequence shown here is derived from an EMBL/GenBank/DDBJ whole genome shotgun (WGS) entry which is preliminary data.</text>
</comment>
<sequence length="150" mass="17586">MSLKAVNNYQDTTAEIAMLRKVEEHKLLDPIKEGKWSIQELIGHLYNWDKFILEQHIPLMTQGANLIPFPDHDSHNNEGILYISRFKNVVALLDEFVHTRNRIFEAIKTMKSDIRFTIGSGKRQFTIDSYISIFSKHDIHHLEQIRNKLS</sequence>
<feature type="domain" description="DinB-like" evidence="1">
    <location>
        <begin position="19"/>
        <end position="145"/>
    </location>
</feature>
<dbReference type="InterPro" id="IPR034660">
    <property type="entry name" value="DinB/YfiT-like"/>
</dbReference>
<dbReference type="EMBL" id="BMHY01000001">
    <property type="protein sequence ID" value="GGG54418.1"/>
    <property type="molecule type" value="Genomic_DNA"/>
</dbReference>
<gene>
    <name evidence="2" type="ORF">GCM10010918_04070</name>
</gene>
<dbReference type="Gene3D" id="1.20.120.450">
    <property type="entry name" value="dinb family like domain"/>
    <property type="match status" value="1"/>
</dbReference>
<dbReference type="SUPFAM" id="SSF109854">
    <property type="entry name" value="DinB/YfiT-like putative metalloenzymes"/>
    <property type="match status" value="1"/>
</dbReference>
<dbReference type="InterPro" id="IPR024775">
    <property type="entry name" value="DinB-like"/>
</dbReference>
<evidence type="ECO:0000259" key="1">
    <source>
        <dbReference type="Pfam" id="PF12867"/>
    </source>
</evidence>
<name>A0A917LTH3_9BACL</name>
<dbReference type="RefSeq" id="WP_188887263.1">
    <property type="nucleotide sequence ID" value="NZ_BMHY01000001.1"/>
</dbReference>
<accession>A0A917LTH3</accession>
<reference evidence="2 3" key="1">
    <citation type="journal article" date="2014" name="Int. J. Syst. Evol. Microbiol.">
        <title>Complete genome sequence of Corynebacterium casei LMG S-19264T (=DSM 44701T), isolated from a smear-ripened cheese.</title>
        <authorList>
            <consortium name="US DOE Joint Genome Institute (JGI-PGF)"/>
            <person name="Walter F."/>
            <person name="Albersmeier A."/>
            <person name="Kalinowski J."/>
            <person name="Ruckert C."/>
        </authorList>
    </citation>
    <scope>NUCLEOTIDE SEQUENCE [LARGE SCALE GENOMIC DNA]</scope>
    <source>
        <strain evidence="2 3">CGMCC 1.15286</strain>
    </source>
</reference>
<dbReference type="Pfam" id="PF12867">
    <property type="entry name" value="DinB_2"/>
    <property type="match status" value="1"/>
</dbReference>
<organism evidence="2 3">
    <name type="scientific">Paenibacillus radicis</name>
    <name type="common">ex Gao et al. 2016</name>
    <dbReference type="NCBI Taxonomy" id="1737354"/>
    <lineage>
        <taxon>Bacteria</taxon>
        <taxon>Bacillati</taxon>
        <taxon>Bacillota</taxon>
        <taxon>Bacilli</taxon>
        <taxon>Bacillales</taxon>
        <taxon>Paenibacillaceae</taxon>
        <taxon>Paenibacillus</taxon>
    </lineage>
</organism>
<evidence type="ECO:0000313" key="3">
    <source>
        <dbReference type="Proteomes" id="UP000600247"/>
    </source>
</evidence>
<keyword evidence="3" id="KW-1185">Reference proteome</keyword>
<dbReference type="AlphaFoldDB" id="A0A917LTH3"/>